<keyword evidence="3" id="KW-1185">Reference proteome</keyword>
<dbReference type="RefSeq" id="WP_187077864.1">
    <property type="nucleotide sequence ID" value="NZ_JACORT010000009.1"/>
</dbReference>
<dbReference type="Proteomes" id="UP000608513">
    <property type="component" value="Unassembled WGS sequence"/>
</dbReference>
<sequence>MKRAWRSRAALLLVAAAPALAVADQGTDNGASPSTTADLEFLVDIGKFLFFRVGSGGFPTASGTIDTVALDVGMTIPPGAVMAVPGAGTTVNWGGTAPAFVAPSANVPVEVRSNAGQITIRANVVSTLTSGGNVIPMSQILLASSDPGLPAPTLPNTGMSATVNVAGTAFSNLVTQRLATWTFSYVPVPTQRAGTYTGQISFTASSP</sequence>
<gene>
    <name evidence="2" type="ORF">H8N03_19355</name>
</gene>
<evidence type="ECO:0000256" key="1">
    <source>
        <dbReference type="SAM" id="SignalP"/>
    </source>
</evidence>
<organism evidence="2 3">
    <name type="scientific">Ramlibacter cellulosilyticus</name>
    <dbReference type="NCBI Taxonomy" id="2764187"/>
    <lineage>
        <taxon>Bacteria</taxon>
        <taxon>Pseudomonadati</taxon>
        <taxon>Pseudomonadota</taxon>
        <taxon>Betaproteobacteria</taxon>
        <taxon>Burkholderiales</taxon>
        <taxon>Comamonadaceae</taxon>
        <taxon>Ramlibacter</taxon>
    </lineage>
</organism>
<evidence type="ECO:0000313" key="2">
    <source>
        <dbReference type="EMBL" id="MBC5785113.1"/>
    </source>
</evidence>
<dbReference type="EMBL" id="JACORT010000009">
    <property type="protein sequence ID" value="MBC5785113.1"/>
    <property type="molecule type" value="Genomic_DNA"/>
</dbReference>
<protein>
    <recommendedName>
        <fullName evidence="4">WxL domain-containing protein</fullName>
    </recommendedName>
</protein>
<proteinExistence type="predicted"/>
<evidence type="ECO:0008006" key="4">
    <source>
        <dbReference type="Google" id="ProtNLM"/>
    </source>
</evidence>
<keyword evidence="1" id="KW-0732">Signal</keyword>
<comment type="caution">
    <text evidence="2">The sequence shown here is derived from an EMBL/GenBank/DDBJ whole genome shotgun (WGS) entry which is preliminary data.</text>
</comment>
<evidence type="ECO:0000313" key="3">
    <source>
        <dbReference type="Proteomes" id="UP000608513"/>
    </source>
</evidence>
<feature type="signal peptide" evidence="1">
    <location>
        <begin position="1"/>
        <end position="21"/>
    </location>
</feature>
<accession>A0A923SDA0</accession>
<reference evidence="2" key="1">
    <citation type="submission" date="2020-08" db="EMBL/GenBank/DDBJ databases">
        <title>Ramlibacter sp. USB13 16S ribosomal RNA gene genome sequencing and assembly.</title>
        <authorList>
            <person name="Kang M."/>
        </authorList>
    </citation>
    <scope>NUCLEOTIDE SEQUENCE</scope>
    <source>
        <strain evidence="2">USB13</strain>
    </source>
</reference>
<dbReference type="AlphaFoldDB" id="A0A923SDA0"/>
<feature type="chain" id="PRO_5036905219" description="WxL domain-containing protein" evidence="1">
    <location>
        <begin position="22"/>
        <end position="207"/>
    </location>
</feature>
<name>A0A923SDA0_9BURK</name>